<evidence type="ECO:0000259" key="2">
    <source>
        <dbReference type="Pfam" id="PF13472"/>
    </source>
</evidence>
<dbReference type="EMBL" id="FJOG01000051">
    <property type="protein sequence ID" value="CZR68145.1"/>
    <property type="molecule type" value="Genomic_DNA"/>
</dbReference>
<dbReference type="STRING" id="576137.A0A1L7XT21"/>
<evidence type="ECO:0000313" key="3">
    <source>
        <dbReference type="EMBL" id="CZR68145.1"/>
    </source>
</evidence>
<reference evidence="3 4" key="1">
    <citation type="submission" date="2016-03" db="EMBL/GenBank/DDBJ databases">
        <authorList>
            <person name="Ploux O."/>
        </authorList>
    </citation>
    <scope>NUCLEOTIDE SEQUENCE [LARGE SCALE GENOMIC DNA]</scope>
    <source>
        <strain evidence="3 4">UAMH 11012</strain>
    </source>
</reference>
<feature type="chain" id="PRO_5012544033" description="SGNH hydrolase-type esterase domain-containing protein" evidence="1">
    <location>
        <begin position="20"/>
        <end position="372"/>
    </location>
</feature>
<dbReference type="CDD" id="cd01823">
    <property type="entry name" value="SEST_like"/>
    <property type="match status" value="1"/>
</dbReference>
<dbReference type="PANTHER" id="PTHR37981:SF1">
    <property type="entry name" value="SGNH HYDROLASE-TYPE ESTERASE DOMAIN-CONTAINING PROTEIN"/>
    <property type="match status" value="1"/>
</dbReference>
<dbReference type="SUPFAM" id="SSF52266">
    <property type="entry name" value="SGNH hydrolase"/>
    <property type="match status" value="1"/>
</dbReference>
<feature type="domain" description="SGNH hydrolase-type esterase" evidence="2">
    <location>
        <begin position="41"/>
        <end position="265"/>
    </location>
</feature>
<sequence length="372" mass="40156">MSKLFPSSTLLALLTYVSATPIYTKPTHQPSAFNLPTSYAALGDSFSAGLGSGFFLNISADRSDIACARQDGSYPTQLLELNPFVDEHLDFEFTACSGDVLDDIDGQVAKLTGKTFDLITLTIGGNDFGFSDIAAACVYPTLIDGVKDFQGICDAAFDEGFAQVANQSNWDKYAQKLSLIKHDLLNPAGRVFITGYPKFFAEPEHGDACDSISFFPIPKLAALNMTAANRLRANDLTVQINNGIENVICANGGPDVEFVDFDRLLEGKRFCEPANTEDPIGANDPNVLFNDLTTILAVPGIAEAEKQTPGLTGIDITDKIQQSSVFHPKAAAHRILAAELNFRILLESFVLTEDDKGHALSLSEVRALKCKS</sequence>
<keyword evidence="1" id="KW-0732">Signal</keyword>
<dbReference type="GO" id="GO:0006629">
    <property type="term" value="P:lipid metabolic process"/>
    <property type="evidence" value="ECO:0007669"/>
    <property type="project" value="TreeGrafter"/>
</dbReference>
<evidence type="ECO:0000313" key="4">
    <source>
        <dbReference type="Proteomes" id="UP000184330"/>
    </source>
</evidence>
<accession>A0A1L7XT21</accession>
<dbReference type="InterPro" id="IPR037460">
    <property type="entry name" value="SEST-like"/>
</dbReference>
<protein>
    <recommendedName>
        <fullName evidence="2">SGNH hydrolase-type esterase domain-containing protein</fullName>
    </recommendedName>
</protein>
<gene>
    <name evidence="3" type="ORF">PAC_18044</name>
</gene>
<dbReference type="InterPro" id="IPR036514">
    <property type="entry name" value="SGNH_hydro_sf"/>
</dbReference>
<dbReference type="PANTHER" id="PTHR37981">
    <property type="entry name" value="LIPASE 2"/>
    <property type="match status" value="1"/>
</dbReference>
<dbReference type="Proteomes" id="UP000184330">
    <property type="component" value="Unassembled WGS sequence"/>
</dbReference>
<organism evidence="3 4">
    <name type="scientific">Phialocephala subalpina</name>
    <dbReference type="NCBI Taxonomy" id="576137"/>
    <lineage>
        <taxon>Eukaryota</taxon>
        <taxon>Fungi</taxon>
        <taxon>Dikarya</taxon>
        <taxon>Ascomycota</taxon>
        <taxon>Pezizomycotina</taxon>
        <taxon>Leotiomycetes</taxon>
        <taxon>Helotiales</taxon>
        <taxon>Mollisiaceae</taxon>
        <taxon>Phialocephala</taxon>
        <taxon>Phialocephala fortinii species complex</taxon>
    </lineage>
</organism>
<dbReference type="Gene3D" id="3.40.50.1110">
    <property type="entry name" value="SGNH hydrolase"/>
    <property type="match status" value="1"/>
</dbReference>
<name>A0A1L7XT21_9HELO</name>
<dbReference type="GO" id="GO:0016788">
    <property type="term" value="F:hydrolase activity, acting on ester bonds"/>
    <property type="evidence" value="ECO:0007669"/>
    <property type="project" value="InterPro"/>
</dbReference>
<dbReference type="AlphaFoldDB" id="A0A1L7XT21"/>
<proteinExistence type="predicted"/>
<dbReference type="InterPro" id="IPR013830">
    <property type="entry name" value="SGNH_hydro"/>
</dbReference>
<dbReference type="Pfam" id="PF13472">
    <property type="entry name" value="Lipase_GDSL_2"/>
    <property type="match status" value="1"/>
</dbReference>
<keyword evidence="4" id="KW-1185">Reference proteome</keyword>
<feature type="signal peptide" evidence="1">
    <location>
        <begin position="1"/>
        <end position="19"/>
    </location>
</feature>
<evidence type="ECO:0000256" key="1">
    <source>
        <dbReference type="SAM" id="SignalP"/>
    </source>
</evidence>
<dbReference type="OrthoDB" id="21678at2759"/>